<protein>
    <recommendedName>
        <fullName evidence="9">Guanylate cyclase domain-containing protein</fullName>
    </recommendedName>
</protein>
<dbReference type="SUPFAM" id="SSF55073">
    <property type="entry name" value="Nucleotide cyclase"/>
    <property type="match status" value="1"/>
</dbReference>
<dbReference type="AlphaFoldDB" id="A0AAE1B810"/>
<dbReference type="InterPro" id="IPR029787">
    <property type="entry name" value="Nucleotide_cyclase"/>
</dbReference>
<dbReference type="GO" id="GO:0004016">
    <property type="term" value="F:adenylate cyclase activity"/>
    <property type="evidence" value="ECO:0007669"/>
    <property type="project" value="TreeGrafter"/>
</dbReference>
<dbReference type="GO" id="GO:0005886">
    <property type="term" value="C:plasma membrane"/>
    <property type="evidence" value="ECO:0007669"/>
    <property type="project" value="TreeGrafter"/>
</dbReference>
<keyword evidence="4 8" id="KW-1133">Transmembrane helix</keyword>
<comment type="subcellular location">
    <subcellularLocation>
        <location evidence="1">Membrane</location>
    </subcellularLocation>
</comment>
<keyword evidence="3" id="KW-0547">Nucleotide-binding</keyword>
<evidence type="ECO:0000256" key="1">
    <source>
        <dbReference type="ARBA" id="ARBA00004370"/>
    </source>
</evidence>
<keyword evidence="2 8" id="KW-0812">Transmembrane</keyword>
<keyword evidence="5 8" id="KW-0472">Membrane</keyword>
<dbReference type="PANTHER" id="PTHR11920:SF501">
    <property type="entry name" value="GUANYLATE CYCLASE 32E"/>
    <property type="match status" value="1"/>
</dbReference>
<feature type="domain" description="Guanylate cyclase" evidence="9">
    <location>
        <begin position="456"/>
        <end position="585"/>
    </location>
</feature>
<feature type="transmembrane region" description="Helical" evidence="8">
    <location>
        <begin position="80"/>
        <end position="100"/>
    </location>
</feature>
<evidence type="ECO:0000256" key="2">
    <source>
        <dbReference type="ARBA" id="ARBA00022692"/>
    </source>
</evidence>
<evidence type="ECO:0000259" key="9">
    <source>
        <dbReference type="PROSITE" id="PS50125"/>
    </source>
</evidence>
<evidence type="ECO:0000256" key="4">
    <source>
        <dbReference type="ARBA" id="ARBA00022989"/>
    </source>
</evidence>
<dbReference type="InterPro" id="IPR050401">
    <property type="entry name" value="Cyclic_nucleotide_synthase"/>
</dbReference>
<sequence>MQNKCRNSPRGSSEDYAANQGIPPEWTSSHHDLNRENGSGSPTSSDILEWLEPSHKSCLLRVGKCWRGDPLSDTGKRQQILQILSLTLLPILGLWAFTVYSVSDSIKGKTDLEQTQNAVKFSVELGLFLDRIQRERDMSVLYLSILGPETKTFLMNEYLLTDEALLMLSEWPVNDDFGEAFRSKFEFQEHLNAHRNELDPNNFDIYVEMNFYNLLIERFVVWMYGAITESSMASIWKVLVAYQKIVTGMEHIGIERALGTVFYVDGGLSQQLYERYIARVNIFKANYRSAVLYSDIVDPIFQEGVTSDGTNLTVVIERFRFEIQHSILVEASISKGQWWFDNMTIYLDRLLIIQQDLAELINGELQSIIDVEEKNLTISVCFLALVIFMCPLVIYSVEALTTGIQLYAIAMVQKSKELVKEKQKADALLYRMVPGPIVAKLKRCKSVEAEYFKSVTIMFCDINDFNKLIQTNQPSEAINLLNTMFNTIDSVIVVHDVFKVENVFDSYMVASGLLNRGTQHVSVVANLALELLSLFHSRNYTTSNGMNVQIRIGVHTGPCVAGTVTITPPQYCLFGHSVSIASRMKACCPPNSILISHSTQRILRTKDYLIKFMSTVNIKLDEKQNDTPMKTFRLVGAIGSGRKKDDPTYGLLESTTHYRNRQQECAGGEHGGGGRYPALCDTTSLSRDPSGFTESNIGDINDDNGKQDKKVSSPKCGKEKLQCHEGNHSVKPTESVQPAPEPGPHTYDL</sequence>
<evidence type="ECO:0000256" key="6">
    <source>
        <dbReference type="ARBA" id="ARBA00023239"/>
    </source>
</evidence>
<dbReference type="Pfam" id="PF00211">
    <property type="entry name" value="Guanylate_cyc"/>
    <property type="match status" value="1"/>
</dbReference>
<evidence type="ECO:0000256" key="8">
    <source>
        <dbReference type="SAM" id="Phobius"/>
    </source>
</evidence>
<feature type="region of interest" description="Disordered" evidence="7">
    <location>
        <begin position="664"/>
        <end position="749"/>
    </location>
</feature>
<dbReference type="GO" id="GO:0001653">
    <property type="term" value="F:peptide receptor activity"/>
    <property type="evidence" value="ECO:0007669"/>
    <property type="project" value="TreeGrafter"/>
</dbReference>
<feature type="compositionally biased region" description="Polar residues" evidence="7">
    <location>
        <begin position="681"/>
        <end position="698"/>
    </location>
</feature>
<dbReference type="PANTHER" id="PTHR11920">
    <property type="entry name" value="GUANYLYL CYCLASE"/>
    <property type="match status" value="1"/>
</dbReference>
<evidence type="ECO:0000256" key="7">
    <source>
        <dbReference type="SAM" id="MobiDB-lite"/>
    </source>
</evidence>
<dbReference type="GO" id="GO:0000166">
    <property type="term" value="F:nucleotide binding"/>
    <property type="evidence" value="ECO:0007669"/>
    <property type="project" value="UniProtKB-KW"/>
</dbReference>
<dbReference type="SMART" id="SM00044">
    <property type="entry name" value="CYCc"/>
    <property type="match status" value="1"/>
</dbReference>
<evidence type="ECO:0000256" key="5">
    <source>
        <dbReference type="ARBA" id="ARBA00023136"/>
    </source>
</evidence>
<dbReference type="Pfam" id="PF08376">
    <property type="entry name" value="NIT"/>
    <property type="match status" value="1"/>
</dbReference>
<feature type="compositionally biased region" description="Polar residues" evidence="7">
    <location>
        <begin position="1"/>
        <end position="11"/>
    </location>
</feature>
<comment type="caution">
    <text evidence="10">The sequence shown here is derived from an EMBL/GenBank/DDBJ whole genome shotgun (WGS) entry which is preliminary data.</text>
</comment>
<evidence type="ECO:0000256" key="3">
    <source>
        <dbReference type="ARBA" id="ARBA00022741"/>
    </source>
</evidence>
<dbReference type="GO" id="GO:0035556">
    <property type="term" value="P:intracellular signal transduction"/>
    <property type="evidence" value="ECO:0007669"/>
    <property type="project" value="InterPro"/>
</dbReference>
<dbReference type="Gene3D" id="6.10.250.780">
    <property type="match status" value="1"/>
</dbReference>
<dbReference type="Gene3D" id="3.30.70.1230">
    <property type="entry name" value="Nucleotide cyclase"/>
    <property type="match status" value="1"/>
</dbReference>
<reference evidence="10" key="1">
    <citation type="journal article" date="2023" name="G3 (Bethesda)">
        <title>A reference genome for the long-term kleptoplast-retaining sea slug Elysia crispata morphotype clarki.</title>
        <authorList>
            <person name="Eastman K.E."/>
            <person name="Pendleton A.L."/>
            <person name="Shaikh M.A."/>
            <person name="Suttiyut T."/>
            <person name="Ogas R."/>
            <person name="Tomko P."/>
            <person name="Gavelis G."/>
            <person name="Widhalm J.R."/>
            <person name="Wisecaver J.H."/>
        </authorList>
    </citation>
    <scope>NUCLEOTIDE SEQUENCE</scope>
    <source>
        <strain evidence="10">ECLA1</strain>
    </source>
</reference>
<dbReference type="GO" id="GO:0007168">
    <property type="term" value="P:receptor guanylyl cyclase signaling pathway"/>
    <property type="evidence" value="ECO:0007669"/>
    <property type="project" value="TreeGrafter"/>
</dbReference>
<feature type="region of interest" description="Disordered" evidence="7">
    <location>
        <begin position="1"/>
        <end position="46"/>
    </location>
</feature>
<accession>A0AAE1B810</accession>
<name>A0AAE1B810_9GAST</name>
<feature type="compositionally biased region" description="Polar residues" evidence="7">
    <location>
        <begin position="36"/>
        <end position="46"/>
    </location>
</feature>
<keyword evidence="11" id="KW-1185">Reference proteome</keyword>
<dbReference type="EMBL" id="JAWDGP010000459">
    <property type="protein sequence ID" value="KAK3800367.1"/>
    <property type="molecule type" value="Genomic_DNA"/>
</dbReference>
<dbReference type="Proteomes" id="UP001283361">
    <property type="component" value="Unassembled WGS sequence"/>
</dbReference>
<dbReference type="PROSITE" id="PS50125">
    <property type="entry name" value="GUANYLATE_CYCLASE_2"/>
    <property type="match status" value="1"/>
</dbReference>
<dbReference type="InterPro" id="IPR001054">
    <property type="entry name" value="A/G_cyclase"/>
</dbReference>
<evidence type="ECO:0000313" key="11">
    <source>
        <dbReference type="Proteomes" id="UP001283361"/>
    </source>
</evidence>
<feature type="transmembrane region" description="Helical" evidence="8">
    <location>
        <begin position="376"/>
        <end position="397"/>
    </location>
</feature>
<dbReference type="InterPro" id="IPR013587">
    <property type="entry name" value="Nitrate/nitrite_sensing"/>
</dbReference>
<feature type="compositionally biased region" description="Basic and acidic residues" evidence="7">
    <location>
        <begin position="703"/>
        <end position="728"/>
    </location>
</feature>
<organism evidence="10 11">
    <name type="scientific">Elysia crispata</name>
    <name type="common">lettuce slug</name>
    <dbReference type="NCBI Taxonomy" id="231223"/>
    <lineage>
        <taxon>Eukaryota</taxon>
        <taxon>Metazoa</taxon>
        <taxon>Spiralia</taxon>
        <taxon>Lophotrochozoa</taxon>
        <taxon>Mollusca</taxon>
        <taxon>Gastropoda</taxon>
        <taxon>Heterobranchia</taxon>
        <taxon>Euthyneura</taxon>
        <taxon>Panpulmonata</taxon>
        <taxon>Sacoglossa</taxon>
        <taxon>Placobranchoidea</taxon>
        <taxon>Plakobranchidae</taxon>
        <taxon>Elysia</taxon>
    </lineage>
</organism>
<dbReference type="CDD" id="cd07302">
    <property type="entry name" value="CHD"/>
    <property type="match status" value="1"/>
</dbReference>
<dbReference type="GO" id="GO:0004383">
    <property type="term" value="F:guanylate cyclase activity"/>
    <property type="evidence" value="ECO:0007669"/>
    <property type="project" value="TreeGrafter"/>
</dbReference>
<proteinExistence type="predicted"/>
<gene>
    <name evidence="10" type="ORF">RRG08_052752</name>
</gene>
<evidence type="ECO:0000313" key="10">
    <source>
        <dbReference type="EMBL" id="KAK3800367.1"/>
    </source>
</evidence>
<keyword evidence="6" id="KW-0456">Lyase</keyword>